<dbReference type="OrthoDB" id="8479070at2"/>
<dbReference type="AlphaFoldDB" id="A0A5Q0BH19"/>
<accession>A0A5Q0BH19</accession>
<dbReference type="EMBL" id="CP044205">
    <property type="protein sequence ID" value="QFY41464.1"/>
    <property type="molecule type" value="Genomic_DNA"/>
</dbReference>
<proteinExistence type="predicted"/>
<reference evidence="1 2" key="1">
    <citation type="submission" date="2019-09" db="EMBL/GenBank/DDBJ databases">
        <title>Ecophysiology of the spiral-shaped methanotroph Methylospira mobilis as revealed by the complete genome sequence.</title>
        <authorList>
            <person name="Oshkin I.Y."/>
            <person name="Dedysh S.N."/>
            <person name="Miroshnikov K."/>
            <person name="Danilova O.V."/>
            <person name="Hakobyan A."/>
            <person name="Liesack W."/>
        </authorList>
    </citation>
    <scope>NUCLEOTIDE SEQUENCE [LARGE SCALE GENOMIC DNA]</scope>
    <source>
        <strain evidence="1 2">Shm1</strain>
    </source>
</reference>
<dbReference type="RefSeq" id="WP_153247445.1">
    <property type="nucleotide sequence ID" value="NZ_CP044205.1"/>
</dbReference>
<dbReference type="InParanoid" id="A0A5Q0BH19"/>
<gene>
    <name evidence="1" type="ORF">F6R98_01530</name>
</gene>
<evidence type="ECO:0000313" key="1">
    <source>
        <dbReference type="EMBL" id="QFY41464.1"/>
    </source>
</evidence>
<dbReference type="Proteomes" id="UP000325755">
    <property type="component" value="Chromosome"/>
</dbReference>
<keyword evidence="2" id="KW-1185">Reference proteome</keyword>
<dbReference type="KEGG" id="mmob:F6R98_01530"/>
<name>A0A5Q0BH19_9GAMM</name>
<organism evidence="1 2">
    <name type="scientific">Candidatus Methylospira mobilis</name>
    <dbReference type="NCBI Taxonomy" id="1808979"/>
    <lineage>
        <taxon>Bacteria</taxon>
        <taxon>Pseudomonadati</taxon>
        <taxon>Pseudomonadota</taxon>
        <taxon>Gammaproteobacteria</taxon>
        <taxon>Methylococcales</taxon>
        <taxon>Methylococcaceae</taxon>
        <taxon>Candidatus Methylospira</taxon>
    </lineage>
</organism>
<sequence>MLLDNYQAQELLYNANLKEKASSSDIYAYRGDWVLKEGDIADEMGRKKPPHATMKEAALLIENDKLKFICGFIDELDLLPVFVDKYGADFAPGVLSILYVANIAQAAQVEYLGVNYVLIPLTEGMVWNELIEEMGMEKGDFKGLSAADKVIALYDAVKEYKPRYGKLTFDELSAKTTSAKRATHGAV</sequence>
<protein>
    <submittedName>
        <fullName evidence="1">Uncharacterized protein</fullName>
    </submittedName>
</protein>
<evidence type="ECO:0000313" key="2">
    <source>
        <dbReference type="Proteomes" id="UP000325755"/>
    </source>
</evidence>